<dbReference type="SUPFAM" id="SSF52777">
    <property type="entry name" value="CoA-dependent acyltransferases"/>
    <property type="match status" value="6"/>
</dbReference>
<dbReference type="Gene3D" id="2.30.38.10">
    <property type="entry name" value="Luciferase, Domain 3"/>
    <property type="match status" value="2"/>
</dbReference>
<dbReference type="GO" id="GO:0003824">
    <property type="term" value="F:catalytic activity"/>
    <property type="evidence" value="ECO:0007669"/>
    <property type="project" value="UniProtKB-KW"/>
</dbReference>
<feature type="domain" description="Carrier" evidence="7">
    <location>
        <begin position="2027"/>
        <end position="2101"/>
    </location>
</feature>
<keyword evidence="4" id="KW-0597">Phosphoprotein</keyword>
<dbReference type="Pfam" id="PF13193">
    <property type="entry name" value="AMP-binding_C"/>
    <property type="match status" value="2"/>
</dbReference>
<dbReference type="GO" id="GO:0044550">
    <property type="term" value="P:secondary metabolite biosynthetic process"/>
    <property type="evidence" value="ECO:0007669"/>
    <property type="project" value="UniProtKB-ARBA"/>
</dbReference>
<dbReference type="NCBIfam" id="TIGR01733">
    <property type="entry name" value="AA-adenyl-dom"/>
    <property type="match status" value="2"/>
</dbReference>
<dbReference type="CDD" id="cd19531">
    <property type="entry name" value="LCL_NRPS-like"/>
    <property type="match status" value="1"/>
</dbReference>
<dbReference type="PROSITE" id="PS00012">
    <property type="entry name" value="PHOSPHOPANTETHEINE"/>
    <property type="match status" value="2"/>
</dbReference>
<dbReference type="GO" id="GO:0017000">
    <property type="term" value="P:antibiotic biosynthetic process"/>
    <property type="evidence" value="ECO:0007669"/>
    <property type="project" value="UniProtKB-KW"/>
</dbReference>
<dbReference type="GO" id="GO:0005829">
    <property type="term" value="C:cytosol"/>
    <property type="evidence" value="ECO:0007669"/>
    <property type="project" value="TreeGrafter"/>
</dbReference>
<dbReference type="CDD" id="cd19543">
    <property type="entry name" value="DCL_NRPS"/>
    <property type="match status" value="1"/>
</dbReference>
<dbReference type="Gene3D" id="1.10.1200.10">
    <property type="entry name" value="ACP-like"/>
    <property type="match status" value="2"/>
</dbReference>
<reference evidence="8 9" key="1">
    <citation type="journal article" date="2019" name="Genome Biol. Evol.">
        <title>Day and night: Metabolic profiles and evolutionary relationships of six axenic non-marine cyanobacteria.</title>
        <authorList>
            <person name="Will S.E."/>
            <person name="Henke P."/>
            <person name="Boedeker C."/>
            <person name="Huang S."/>
            <person name="Brinkmann H."/>
            <person name="Rohde M."/>
            <person name="Jarek M."/>
            <person name="Friedl T."/>
            <person name="Seufert S."/>
            <person name="Schumacher M."/>
            <person name="Overmann J."/>
            <person name="Neumann-Schaal M."/>
            <person name="Petersen J."/>
        </authorList>
    </citation>
    <scope>NUCLEOTIDE SEQUENCE [LARGE SCALE GENOMIC DNA]</scope>
    <source>
        <strain evidence="8 9">SAG 39.79</strain>
    </source>
</reference>
<comment type="caution">
    <text evidence="8">The sequence shown here is derived from an EMBL/GenBank/DDBJ whole genome shotgun (WGS) entry which is preliminary data.</text>
</comment>
<organism evidence="8 9">
    <name type="scientific">Chroococcidiopsis cubana SAG 39.79</name>
    <dbReference type="NCBI Taxonomy" id="388085"/>
    <lineage>
        <taxon>Bacteria</taxon>
        <taxon>Bacillati</taxon>
        <taxon>Cyanobacteriota</taxon>
        <taxon>Cyanophyceae</taxon>
        <taxon>Chroococcidiopsidales</taxon>
        <taxon>Chroococcidiopsidaceae</taxon>
        <taxon>Chroococcidiopsis</taxon>
    </lineage>
</organism>
<evidence type="ECO:0000256" key="5">
    <source>
        <dbReference type="ARBA" id="ARBA00022737"/>
    </source>
</evidence>
<dbReference type="PANTHER" id="PTHR45527">
    <property type="entry name" value="NONRIBOSOMAL PEPTIDE SYNTHETASE"/>
    <property type="match status" value="1"/>
</dbReference>
<keyword evidence="6" id="KW-0045">Antibiotic biosynthesis</keyword>
<keyword evidence="9" id="KW-1185">Reference proteome</keyword>
<dbReference type="NCBIfam" id="TIGR01720">
    <property type="entry name" value="NRPS-para261"/>
    <property type="match status" value="1"/>
</dbReference>
<dbReference type="Gene3D" id="3.30.300.30">
    <property type="match status" value="2"/>
</dbReference>
<dbReference type="InterPro" id="IPR010071">
    <property type="entry name" value="AA_adenyl_dom"/>
</dbReference>
<evidence type="ECO:0000256" key="3">
    <source>
        <dbReference type="ARBA" id="ARBA00022450"/>
    </source>
</evidence>
<dbReference type="FunFam" id="3.40.50.980:FF:000001">
    <property type="entry name" value="Non-ribosomal peptide synthetase"/>
    <property type="match status" value="2"/>
</dbReference>
<dbReference type="InterPro" id="IPR025110">
    <property type="entry name" value="AMP-bd_C"/>
</dbReference>
<dbReference type="InterPro" id="IPR006162">
    <property type="entry name" value="Ppantetheine_attach_site"/>
</dbReference>
<feature type="domain" description="Carrier" evidence="7">
    <location>
        <begin position="977"/>
        <end position="1052"/>
    </location>
</feature>
<keyword evidence="3" id="KW-0596">Phosphopantetheine</keyword>
<name>A0AB37UIX2_9CYAN</name>
<dbReference type="FunFam" id="1.10.1200.10:FF:000005">
    <property type="entry name" value="Nonribosomal peptide synthetase 1"/>
    <property type="match status" value="2"/>
</dbReference>
<dbReference type="CDD" id="cd17643">
    <property type="entry name" value="A_NRPS_Cytc1-like"/>
    <property type="match status" value="1"/>
</dbReference>
<evidence type="ECO:0000256" key="1">
    <source>
        <dbReference type="ARBA" id="ARBA00001957"/>
    </source>
</evidence>
<dbReference type="InterPro" id="IPR001242">
    <property type="entry name" value="Condensation_dom"/>
</dbReference>
<proteinExistence type="inferred from homology"/>
<comment type="cofactor">
    <cofactor evidence="1">
        <name>pantetheine 4'-phosphate</name>
        <dbReference type="ChEBI" id="CHEBI:47942"/>
    </cofactor>
</comment>
<protein>
    <submittedName>
        <fullName evidence="8">Non-ribosomal peptide synthetase</fullName>
    </submittedName>
</protein>
<dbReference type="PANTHER" id="PTHR45527:SF14">
    <property type="entry name" value="PLIPASTATIN SYNTHASE SUBUNIT B"/>
    <property type="match status" value="1"/>
</dbReference>
<dbReference type="InterPro" id="IPR036736">
    <property type="entry name" value="ACP-like_sf"/>
</dbReference>
<gene>
    <name evidence="8" type="ORF">DSM107010_33720</name>
</gene>
<dbReference type="Proteomes" id="UP000282574">
    <property type="component" value="Unassembled WGS sequence"/>
</dbReference>
<comment type="similarity">
    <text evidence="2">Belongs to the ATP-dependent AMP-binding enzyme family.</text>
</comment>
<dbReference type="InterPro" id="IPR020845">
    <property type="entry name" value="AMP-binding_CS"/>
</dbReference>
<dbReference type="GO" id="GO:0043041">
    <property type="term" value="P:amino acid activation for nonribosomal peptide biosynthetic process"/>
    <property type="evidence" value="ECO:0007669"/>
    <property type="project" value="TreeGrafter"/>
</dbReference>
<dbReference type="Pfam" id="PF00501">
    <property type="entry name" value="AMP-binding"/>
    <property type="match status" value="2"/>
</dbReference>
<dbReference type="Gene3D" id="3.30.559.30">
    <property type="entry name" value="Nonribosomal peptide synthetase, condensation domain"/>
    <property type="match status" value="3"/>
</dbReference>
<evidence type="ECO:0000313" key="8">
    <source>
        <dbReference type="EMBL" id="RUT11333.1"/>
    </source>
</evidence>
<dbReference type="PROSITE" id="PS50075">
    <property type="entry name" value="CARRIER"/>
    <property type="match status" value="2"/>
</dbReference>
<evidence type="ECO:0000256" key="4">
    <source>
        <dbReference type="ARBA" id="ARBA00022553"/>
    </source>
</evidence>
<dbReference type="Pfam" id="PF00668">
    <property type="entry name" value="Condensation"/>
    <property type="match status" value="3"/>
</dbReference>
<dbReference type="InterPro" id="IPR000873">
    <property type="entry name" value="AMP-dep_synth/lig_dom"/>
</dbReference>
<dbReference type="FunFam" id="2.30.38.10:FF:000001">
    <property type="entry name" value="Non-ribosomal peptide synthetase PvdI"/>
    <property type="match status" value="2"/>
</dbReference>
<dbReference type="SUPFAM" id="SSF47336">
    <property type="entry name" value="ACP-like"/>
    <property type="match status" value="2"/>
</dbReference>
<evidence type="ECO:0000313" key="9">
    <source>
        <dbReference type="Proteomes" id="UP000282574"/>
    </source>
</evidence>
<evidence type="ECO:0000259" key="7">
    <source>
        <dbReference type="PROSITE" id="PS50075"/>
    </source>
</evidence>
<dbReference type="Gene3D" id="3.30.559.10">
    <property type="entry name" value="Chloramphenicol acetyltransferase-like domain"/>
    <property type="match status" value="3"/>
</dbReference>
<dbReference type="SMART" id="SM00823">
    <property type="entry name" value="PKS_PP"/>
    <property type="match status" value="2"/>
</dbReference>
<dbReference type="InterPro" id="IPR045851">
    <property type="entry name" value="AMP-bd_C_sf"/>
</dbReference>
<dbReference type="Pfam" id="PF00550">
    <property type="entry name" value="PP-binding"/>
    <property type="match status" value="2"/>
</dbReference>
<accession>A0AB37UIX2</accession>
<dbReference type="SUPFAM" id="SSF56801">
    <property type="entry name" value="Acetyl-CoA synthetase-like"/>
    <property type="match status" value="2"/>
</dbReference>
<dbReference type="InterPro" id="IPR023213">
    <property type="entry name" value="CAT-like_dom_sf"/>
</dbReference>
<evidence type="ECO:0000256" key="6">
    <source>
        <dbReference type="ARBA" id="ARBA00023194"/>
    </source>
</evidence>
<keyword evidence="5" id="KW-0677">Repeat</keyword>
<sequence>MNKKNIENIYPLSPIQQGMLFHTLSAPESGVYFVQSCYTFTKTIDIPAFKQAWQQIINQHPILRTSFYWKQHKEPFQVVHRFVELPWQEYDWQSLSVVEQQESLEVFLQADRQKGFDISQPPLMRLILIQLAQETYHFIWSSHHLLLDGWSTALVLQQVFQTYESLCQGQVLPLPRSRPYADYIAWLQQQNLDRAEAFWRKVLKGFTAPTQLRIGSLSNSATGSGEESIKLSPVTTVALQTLARQHKLTLNTVLQGAWAILLSRYSGEEDVVFGATSAGRPPALVGSESMVGLFINTLPVRVQVSGNELLIPWLQKLQAQQLEAQQYEYSPLVQVQGWSEVRRDLPLFESIFVFENYPVDASLKEWATEMQIHNIRSVESTNYPITFSVGVSTELSLKILYDCSRFDVATIRAILVHLKTLLEGIVVNPSRSLFSLPLLTKTEQNQLLEWNTITTEYPQDKCIHQLFEEQVEKTPDAVAVVFEEQHLTYRELNQRANQLAHYLQKLGIESEALVGICVERSLEMVIGILGILKAGGAYIPLDPSYPQQRLAFMLENSQIQVLLSQQNLVAQLGDYAAKVICLDTDWEKIAQESQENPLTDVSSHNLAYVIYTSGSTGIPKGVLIQHSNVVRLLAATQAWFEFNSNDVWTLFHSYAFDFSVWEIWGALLYGGRLVVVPYWVSRSPEEFYKLLSTQGVTVLNQTPSAFYQLIQADAVLQQHSLNLRFVIFGGEALVLQSLKPWFERHGDRSPQLVNMYGITETTVHVTYRRLTQEDVMQSLGSVIGRPIPDLQVYLLDQNQQLLPIGVAGEMYVGGAGIARGYLNQPELTTQRFISNPFSRKPDARLYKTGDLARYLPSGELEYIGRIDNQVKIRGFRIELGEIEAAINQHPSVSTSVVVMRQDESANQIVAYITLYPEQIVTIAQLRRFLESKLPNYMVPTAIVVLEALPLTPNGKIDRRALPAPNLTQLTSESNFVAPATPVEEMLAGVWAKVLGLEKVGVNDNFFDLGGHSLLATRVISQIRQVFEVEIPIRRLFELPTLSELAKEIQTAINADKRLELPPIERIERSPELPLSFAQQRLWFLSQLEPDSPFYNIPAAVRLEGQLNLAALEQSFNEILRRHEVLRTNFRTVEGQAIAVVSPTTPGLLSVIDLSELPPDRRETKVRQLALAEAQQPFNLEADTLLRVKLLRLSEQEYVTLLTMHHIVSDGWSIDVLVREVAILYQAFCEGQPSPLPELEIQYADFTAWQKQWLEGEVLESQLAYWLKQLDGAPAVLELATDYPRPTIQSSRGAKYSFCLSPEQSLALKSLSQQQGSTLFMTLLTAFKTLLHRYTGSNDIVIGSPIANRNHSQIEGLIGFFANTLVLRTNLEGNPSFQELLHRVKEVALGAYTHQDTPFELLVEKIQPQRDLSHTPLFQVMFVLQNAQNSEVELPGLTLSTLESDSGTAKFDLTLNMRETEEGLVGTIEYSIDLFEPQTIQRMAGHLQMLLGGIIANPEQQLSELPLLTADEQHQLLVGWNQTQVEYPQDKCIHQLFEAQVERTPDAVAVVFEHEQLTYHQLNQRANQVAHYLQKLGVGTEVLVGICVERSIETIVGLLGILKAGGAYLPLDPNYPQERLAFMLQDAQVKILLTQAHLLETLPPHQAKTICIDRDWQIIKNESRENINTLVSSINNAYILYTSGSTGQPKAVVIDRQNVIGLIYWAKEIFSYQDLSGVLASTSICFDLSVFEIFVPLSWGGKVIVTENLLHLHSSVAAQEVTLINTVPSAIAELLRIDGILACVRTINLAGEALPQKVVQQLYQKTSVQNVFNLYGPTEDTTYSTFSLVNAEDDLITIGRPIANTQIYILDSQLKLSPIGIPGEVYIFSTGLARGYLNRPTLTAEKFIPNPFSHKPGARLYKTGDLARYLPNGNIEFLGRIDHQVKIRGFRIELGEIEAVLSQHPAVQASVVIAEEQRIVAYWVAKQQPAPAISELRHFLGQNLPQYMIPATFVQLPALPLTPNGKVDRKALPAPDDVRPELDKQFIAPRTPIEAKLAQIWAEVLRVEQVGIEDNFFELGGDSILTIQIVAKANQAGLRLTAKQLFQYQNIAELATVCLTTDETTQAEQGIVTGLVPLTPIQQWFFHQNLPELHHYNQAVLLEIQPAIAPDVLRQSIQHLYIHHDALRLRFEQPNSGWEQVIAPPEKEVTLARFDFSTLSAAEQQPAIEAAATKLQASFDLSSGVLIQVALFDLGSHQPSRLLIIIHHLAVDGVSWRILLEDLQTVYEQLSQGKTVKLPAKTTSFKQWSYDLQEYAKSEALAQEQHYWLALSQKEIFALPVDDLNGENTEASKEIVSIELNAEETQALLKEVPQAYNTQINDVLLTALGQTFASWTGNQSLLVELEGHGREEIFDNVDLSRTVGWFTSIFPVHINLEAALDPGTALKIVKEELRSIPNRGIGYGVLRYLSRDRQITESLNSTSKAEVLFNYLGQFDQTFSQSSSFKFARESSGLALSQHGQRSYLLEINALITNSKLRVNWAYSKNIHRQTTVKFIAEKFKEVLCELIAHCLSPEAGGYTPSDFPDVMLDENQLEKVLAQMGLD</sequence>
<dbReference type="GO" id="GO:0031177">
    <property type="term" value="F:phosphopantetheine binding"/>
    <property type="evidence" value="ECO:0007669"/>
    <property type="project" value="InterPro"/>
</dbReference>
<dbReference type="InterPro" id="IPR010060">
    <property type="entry name" value="NRPS_synth"/>
</dbReference>
<dbReference type="EMBL" id="RSCK01000027">
    <property type="protein sequence ID" value="RUT11333.1"/>
    <property type="molecule type" value="Genomic_DNA"/>
</dbReference>
<dbReference type="InterPro" id="IPR009081">
    <property type="entry name" value="PP-bd_ACP"/>
</dbReference>
<dbReference type="CDD" id="cd19534">
    <property type="entry name" value="E_NRPS"/>
    <property type="match status" value="1"/>
</dbReference>
<dbReference type="FunFam" id="3.40.50.980:FF:000002">
    <property type="entry name" value="Enterobactin synthetase component F"/>
    <property type="match status" value="1"/>
</dbReference>
<dbReference type="FunFam" id="3.30.300.30:FF:000010">
    <property type="entry name" value="Enterobactin synthetase component F"/>
    <property type="match status" value="2"/>
</dbReference>
<dbReference type="Gene3D" id="3.40.50.980">
    <property type="match status" value="4"/>
</dbReference>
<dbReference type="FunFam" id="3.40.50.12780:FF:000012">
    <property type="entry name" value="Non-ribosomal peptide synthetase"/>
    <property type="match status" value="2"/>
</dbReference>
<dbReference type="InterPro" id="IPR020806">
    <property type="entry name" value="PKS_PP-bd"/>
</dbReference>
<dbReference type="RefSeq" id="WP_106165786.1">
    <property type="nucleotide sequence ID" value="NZ_JAVKZF010000001.1"/>
</dbReference>
<dbReference type="GO" id="GO:0008610">
    <property type="term" value="P:lipid biosynthetic process"/>
    <property type="evidence" value="ECO:0007669"/>
    <property type="project" value="UniProtKB-ARBA"/>
</dbReference>
<dbReference type="CDD" id="cd12115">
    <property type="entry name" value="A_NRPS_Sfm_like"/>
    <property type="match status" value="1"/>
</dbReference>
<dbReference type="NCBIfam" id="NF003417">
    <property type="entry name" value="PRK04813.1"/>
    <property type="match status" value="2"/>
</dbReference>
<evidence type="ECO:0000256" key="2">
    <source>
        <dbReference type="ARBA" id="ARBA00006432"/>
    </source>
</evidence>
<dbReference type="PROSITE" id="PS00455">
    <property type="entry name" value="AMP_BINDING"/>
    <property type="match status" value="2"/>
</dbReference>
<dbReference type="FunFam" id="3.30.559.10:FF:000012">
    <property type="entry name" value="Non-ribosomal peptide synthetase"/>
    <property type="match status" value="1"/>
</dbReference>